<reference evidence="1" key="2">
    <citation type="submission" date="2015-07" db="EMBL/GenBank/DDBJ databases">
        <title>Plasmids, circular viruses and viroids from rat gut.</title>
        <authorList>
            <person name="Jorgensen T.J."/>
            <person name="Hansen M.A."/>
            <person name="Xu Z."/>
            <person name="Tabak M.A."/>
            <person name="Sorensen S.J."/>
            <person name="Hansen L.H."/>
        </authorList>
    </citation>
    <scope>NUCLEOTIDE SEQUENCE</scope>
    <source>
        <strain evidence="1">RGFK1078</strain>
    </source>
</reference>
<protein>
    <submittedName>
        <fullName evidence="1">Uncharacterized protein</fullName>
    </submittedName>
</protein>
<evidence type="ECO:0000313" key="1">
    <source>
        <dbReference type="EMBL" id="CRY96403.1"/>
    </source>
</evidence>
<dbReference type="AlphaFoldDB" id="A0A0H5Q3E4"/>
<accession>A0A0H5Q3E4</accession>
<reference evidence="1" key="1">
    <citation type="submission" date="2015-06" db="EMBL/GenBank/DDBJ databases">
        <authorList>
            <person name="Joergensen T."/>
        </authorList>
    </citation>
    <scope>NUCLEOTIDE SEQUENCE</scope>
    <source>
        <strain evidence="1">RGFK1078</strain>
    </source>
</reference>
<sequence>MTTLTFRLRVEEAKETFRSWCVAMVALGILGEFWGWVQEFQERGVVHYHVLHTLQDLLSVYEPCEVRFETVRRKKKLTDVLRGTAGADIAETWIRTVNDPSLEFHRFQRGGITEKFRNPAAMGYYFGRYVAKAAQKTLPDSEPPQGGWWWTSPASKPKIGPEEIVTVWPFERPHHFLFDSSVIKQAKDSVPEGNSAK</sequence>
<proteinExistence type="predicted"/>
<organism evidence="1">
    <name type="scientific">uncultured prokaryote</name>
    <dbReference type="NCBI Taxonomy" id="198431"/>
    <lineage>
        <taxon>unclassified sequences</taxon>
        <taxon>environmental samples</taxon>
    </lineage>
</organism>
<dbReference type="EMBL" id="LN853659">
    <property type="protein sequence ID" value="CRY96403.1"/>
    <property type="molecule type" value="Genomic_DNA"/>
</dbReference>
<name>A0A0H5Q3E4_9ZZZZ</name>